<accession>A0A9Q2ZPZ9</accession>
<reference evidence="6" key="1">
    <citation type="submission" date="2021-05" db="EMBL/GenBank/DDBJ databases">
        <title>Whole genome sequence of Curtobacterium flaccumfaciens pv. flaccumfaciens strain CFBP 3417.</title>
        <authorList>
            <person name="Osdaghi E."/>
            <person name="Taghouti G."/>
            <person name="Portier P."/>
            <person name="Fazliarab A."/>
            <person name="Taghavi S.M."/>
            <person name="Briand M."/>
            <person name="Le-Saux M."/>
            <person name="Jacques M.-A."/>
        </authorList>
    </citation>
    <scope>NUCLEOTIDE SEQUENCE</scope>
    <source>
        <strain evidence="6">CFBP 3417</strain>
    </source>
</reference>
<dbReference type="InterPro" id="IPR042081">
    <property type="entry name" value="RNA_2'-PTrans_C"/>
</dbReference>
<evidence type="ECO:0000256" key="1">
    <source>
        <dbReference type="ARBA" id="ARBA00009836"/>
    </source>
</evidence>
<evidence type="ECO:0000256" key="5">
    <source>
        <dbReference type="HAMAP-Rule" id="MF_00299"/>
    </source>
</evidence>
<dbReference type="PANTHER" id="PTHR12684">
    <property type="entry name" value="PUTATIVE PHOSPHOTRANSFERASE"/>
    <property type="match status" value="1"/>
</dbReference>
<protein>
    <recommendedName>
        <fullName evidence="5">Probable RNA 2'-phosphotransferase</fullName>
        <ecNumber evidence="5">2.7.1.-</ecNumber>
    </recommendedName>
</protein>
<comment type="caution">
    <text evidence="6">The sequence shown here is derived from an EMBL/GenBank/DDBJ whole genome shotgun (WGS) entry which is preliminary data.</text>
</comment>
<dbReference type="InterPro" id="IPR022928">
    <property type="entry name" value="RNA_2'-PTrans_KptA"/>
</dbReference>
<evidence type="ECO:0000313" key="6">
    <source>
        <dbReference type="EMBL" id="MBT1542633.1"/>
    </source>
</evidence>
<organism evidence="6 7">
    <name type="scientific">Curtobacterium flaccumfaciens pv. flaccumfaciens</name>
    <dbReference type="NCBI Taxonomy" id="138532"/>
    <lineage>
        <taxon>Bacteria</taxon>
        <taxon>Bacillati</taxon>
        <taxon>Actinomycetota</taxon>
        <taxon>Actinomycetes</taxon>
        <taxon>Micrococcales</taxon>
        <taxon>Microbacteriaceae</taxon>
        <taxon>Curtobacterium</taxon>
    </lineage>
</organism>
<evidence type="ECO:0000256" key="3">
    <source>
        <dbReference type="ARBA" id="ARBA00023027"/>
    </source>
</evidence>
<dbReference type="HAMAP" id="MF_00299">
    <property type="entry name" value="KptA"/>
    <property type="match status" value="1"/>
</dbReference>
<dbReference type="InterPro" id="IPR042080">
    <property type="entry name" value="RNA_2'-PTrans_N"/>
</dbReference>
<evidence type="ECO:0000256" key="2">
    <source>
        <dbReference type="ARBA" id="ARBA00022679"/>
    </source>
</evidence>
<dbReference type="Gene3D" id="3.20.170.30">
    <property type="match status" value="1"/>
</dbReference>
<dbReference type="GO" id="GO:0003950">
    <property type="term" value="F:NAD+ poly-ADP-ribosyltransferase activity"/>
    <property type="evidence" value="ECO:0007669"/>
    <property type="project" value="InterPro"/>
</dbReference>
<dbReference type="SUPFAM" id="SSF56399">
    <property type="entry name" value="ADP-ribosylation"/>
    <property type="match status" value="1"/>
</dbReference>
<proteinExistence type="inferred from homology"/>
<gene>
    <name evidence="5" type="primary">kptA</name>
    <name evidence="6" type="ORF">KK103_12750</name>
</gene>
<dbReference type="GO" id="GO:0000215">
    <property type="term" value="F:tRNA 2'-phosphotransferase activity"/>
    <property type="evidence" value="ECO:0007669"/>
    <property type="project" value="TreeGrafter"/>
</dbReference>
<comment type="similarity">
    <text evidence="1 5">Belongs to the KptA/TPT1 family.</text>
</comment>
<sequence>MPRRDTSISKAMSHALRHEPGAYGLELGADGSAPLADLADALDRSGIQASLEDLRRVVAESDKQRFVVESDRIRAQYGHSTDERIVKPAIVPQPVLWHATSPAAAESILRDGLLPMGRQYAHLTTDRELAMQAGRRKSTAPVLLRIDAAHAHLEGVEFSEGHDRVTLALFVPAQYISAETSRS</sequence>
<dbReference type="InterPro" id="IPR002745">
    <property type="entry name" value="Ptrans_KptA/Tpt1"/>
</dbReference>
<name>A0A9Q2ZPZ9_9MICO</name>
<dbReference type="EMBL" id="JAHEWX010000016">
    <property type="protein sequence ID" value="MBT1542633.1"/>
    <property type="molecule type" value="Genomic_DNA"/>
</dbReference>
<keyword evidence="2 5" id="KW-0808">Transferase</keyword>
<dbReference type="Gene3D" id="1.10.10.970">
    <property type="entry name" value="RNA 2'-phosphotransferase, Tpt1/KptA family, N-terminal domain"/>
    <property type="match status" value="1"/>
</dbReference>
<dbReference type="RefSeq" id="WP_017887113.1">
    <property type="nucleotide sequence ID" value="NZ_JAHEWX010000016.1"/>
</dbReference>
<evidence type="ECO:0000313" key="7">
    <source>
        <dbReference type="Proteomes" id="UP000709437"/>
    </source>
</evidence>
<dbReference type="Pfam" id="PF01885">
    <property type="entry name" value="PTS_2-RNA"/>
    <property type="match status" value="1"/>
</dbReference>
<dbReference type="GO" id="GO:0006388">
    <property type="term" value="P:tRNA splicing, via endonucleolytic cleavage and ligation"/>
    <property type="evidence" value="ECO:0007669"/>
    <property type="project" value="UniProtKB-UniRule"/>
</dbReference>
<keyword evidence="3 5" id="KW-0520">NAD</keyword>
<dbReference type="PANTHER" id="PTHR12684:SF2">
    <property type="entry name" value="TRNA 2'-PHOSPHOTRANSFERASE 1"/>
    <property type="match status" value="1"/>
</dbReference>
<evidence type="ECO:0000256" key="4">
    <source>
        <dbReference type="ARBA" id="ARBA00025212"/>
    </source>
</evidence>
<dbReference type="AlphaFoldDB" id="A0A9Q2ZPZ9"/>
<dbReference type="Proteomes" id="UP000709437">
    <property type="component" value="Unassembled WGS sequence"/>
</dbReference>
<comment type="function">
    <text evidence="4 5">Removes the 2'-phosphate from RNA via an intermediate in which the phosphate is ADP-ribosylated by NAD followed by a presumed transesterification to release the RNA and generate ADP-ribose 1''-2''-cyclic phosphate (APPR&gt;P). May function as an ADP-ribosylase.</text>
</comment>
<dbReference type="EC" id="2.7.1.-" evidence="5"/>